<feature type="compositionally biased region" description="Basic residues" evidence="1">
    <location>
        <begin position="49"/>
        <end position="60"/>
    </location>
</feature>
<dbReference type="AlphaFoldDB" id="A0A914W5L9"/>
<sequence length="164" mass="17857">MVSGLRAGAAARAVCRCARGDLQKTGAWAPPRRVVARSSRQAPPSTGRINRKRMAPIGRSLRRLSPRTTVDQPGAFFCSKHRPPINKRRLIMTVIAAKHRHAAPPRNALVSSGSKGGGSNGFAPTYHEHDAAAAAEQRLSTAVSQRIKGRKKNGRLRRTERRLS</sequence>
<feature type="region of interest" description="Disordered" evidence="1">
    <location>
        <begin position="105"/>
        <end position="125"/>
    </location>
</feature>
<name>A0A914W5L9_9BILA</name>
<evidence type="ECO:0000313" key="3">
    <source>
        <dbReference type="WBParaSite" id="PSAMB.scaffold319size56836.g4735.t1"/>
    </source>
</evidence>
<accession>A0A914W5L9</accession>
<dbReference type="Proteomes" id="UP000887566">
    <property type="component" value="Unplaced"/>
</dbReference>
<protein>
    <submittedName>
        <fullName evidence="3">Uncharacterized protein</fullName>
    </submittedName>
</protein>
<proteinExistence type="predicted"/>
<keyword evidence="2" id="KW-1185">Reference proteome</keyword>
<reference evidence="3" key="1">
    <citation type="submission" date="2022-11" db="UniProtKB">
        <authorList>
            <consortium name="WormBaseParasite"/>
        </authorList>
    </citation>
    <scope>IDENTIFICATION</scope>
</reference>
<organism evidence="2 3">
    <name type="scientific">Plectus sambesii</name>
    <dbReference type="NCBI Taxonomy" id="2011161"/>
    <lineage>
        <taxon>Eukaryota</taxon>
        <taxon>Metazoa</taxon>
        <taxon>Ecdysozoa</taxon>
        <taxon>Nematoda</taxon>
        <taxon>Chromadorea</taxon>
        <taxon>Plectida</taxon>
        <taxon>Plectina</taxon>
        <taxon>Plectoidea</taxon>
        <taxon>Plectidae</taxon>
        <taxon>Plectus</taxon>
    </lineage>
</organism>
<dbReference type="WBParaSite" id="PSAMB.scaffold319size56836.g4735.t1">
    <property type="protein sequence ID" value="PSAMB.scaffold319size56836.g4735.t1"/>
    <property type="gene ID" value="PSAMB.scaffold319size56836.g4735"/>
</dbReference>
<evidence type="ECO:0000256" key="1">
    <source>
        <dbReference type="SAM" id="MobiDB-lite"/>
    </source>
</evidence>
<feature type="compositionally biased region" description="Polar residues" evidence="1">
    <location>
        <begin position="38"/>
        <end position="48"/>
    </location>
</feature>
<evidence type="ECO:0000313" key="2">
    <source>
        <dbReference type="Proteomes" id="UP000887566"/>
    </source>
</evidence>
<feature type="region of interest" description="Disordered" evidence="1">
    <location>
        <begin position="31"/>
        <end position="60"/>
    </location>
</feature>
<feature type="region of interest" description="Disordered" evidence="1">
    <location>
        <begin position="140"/>
        <end position="164"/>
    </location>
</feature>
<feature type="compositionally biased region" description="Basic residues" evidence="1">
    <location>
        <begin position="147"/>
        <end position="164"/>
    </location>
</feature>